<feature type="transmembrane region" description="Helical" evidence="1">
    <location>
        <begin position="95"/>
        <end position="119"/>
    </location>
</feature>
<reference evidence="2 3" key="1">
    <citation type="submission" date="2018-03" db="EMBL/GenBank/DDBJ databases">
        <title>Cross-interface Injection: A General Nanoliter Liquid Handling Method Applied to Single Cells Genome Amplification Automated Nanoliter Liquid Handling Applied to Single Cell Multiple Displacement Amplification.</title>
        <authorList>
            <person name="Yun J."/>
            <person name="Xu P."/>
            <person name="Xu J."/>
            <person name="Dai X."/>
            <person name="Wang Y."/>
            <person name="Zheng X."/>
            <person name="Cao C."/>
            <person name="Yi Q."/>
            <person name="Zhu Y."/>
            <person name="Wang L."/>
            <person name="Dong Z."/>
            <person name="Huang Y."/>
            <person name="Huang L."/>
            <person name="Du W."/>
        </authorList>
    </citation>
    <scope>NUCLEOTIDE SEQUENCE [LARGE SCALE GENOMIC DNA]</scope>
    <source>
        <strain evidence="2 3">Z-D1-2</strain>
    </source>
</reference>
<feature type="transmembrane region" description="Helical" evidence="1">
    <location>
        <begin position="7"/>
        <end position="24"/>
    </location>
</feature>
<keyword evidence="1" id="KW-1133">Transmembrane helix</keyword>
<feature type="transmembrane region" description="Helical" evidence="1">
    <location>
        <begin position="70"/>
        <end position="89"/>
    </location>
</feature>
<accession>A0A2T4DPH6</accession>
<evidence type="ECO:0000313" key="3">
    <source>
        <dbReference type="Proteomes" id="UP000240608"/>
    </source>
</evidence>
<dbReference type="EMBL" id="PYVU01000090">
    <property type="protein sequence ID" value="PTB95729.1"/>
    <property type="molecule type" value="Genomic_DNA"/>
</dbReference>
<keyword evidence="1" id="KW-0472">Membrane</keyword>
<dbReference type="Proteomes" id="UP000240608">
    <property type="component" value="Unassembled WGS sequence"/>
</dbReference>
<proteinExistence type="predicted"/>
<organism evidence="2 3">
    <name type="scientific">Marivirga lumbricoides</name>
    <dbReference type="NCBI Taxonomy" id="1046115"/>
    <lineage>
        <taxon>Bacteria</taxon>
        <taxon>Pseudomonadati</taxon>
        <taxon>Bacteroidota</taxon>
        <taxon>Cytophagia</taxon>
        <taxon>Cytophagales</taxon>
        <taxon>Marivirgaceae</taxon>
        <taxon>Marivirga</taxon>
    </lineage>
</organism>
<name>A0A2T4DPH6_9BACT</name>
<evidence type="ECO:0000256" key="1">
    <source>
        <dbReference type="SAM" id="Phobius"/>
    </source>
</evidence>
<dbReference type="AlphaFoldDB" id="A0A2T4DPH6"/>
<feature type="transmembrane region" description="Helical" evidence="1">
    <location>
        <begin position="30"/>
        <end position="49"/>
    </location>
</feature>
<gene>
    <name evidence="2" type="ORF">C9994_10430</name>
</gene>
<evidence type="ECO:0000313" key="2">
    <source>
        <dbReference type="EMBL" id="PTB95729.1"/>
    </source>
</evidence>
<comment type="caution">
    <text evidence="2">The sequence shown here is derived from an EMBL/GenBank/DDBJ whole genome shotgun (WGS) entry which is preliminary data.</text>
</comment>
<keyword evidence="1" id="KW-0812">Transmembrane</keyword>
<protein>
    <submittedName>
        <fullName evidence="2">Uncharacterized protein</fullName>
    </submittedName>
</protein>
<sequence length="126" mass="14492">MKLIPSIRILLVLAILINTSLSILNENSDGIYLLVLSIFLVFEFSFLLFQTLEAIKELKNQHIRANYLRLFAIIYNSLTIAIVIWMLILSNSVFGLGYIAPFIILFSIQILIVDLKIFILSIRFKD</sequence>